<dbReference type="AlphaFoldDB" id="X1I0Z7"/>
<proteinExistence type="predicted"/>
<gene>
    <name evidence="1" type="ORF">S03H2_46082</name>
</gene>
<reference evidence="1" key="1">
    <citation type="journal article" date="2014" name="Front. Microbiol.">
        <title>High frequency of phylogenetically diverse reductive dehalogenase-homologous genes in deep subseafloor sedimentary metagenomes.</title>
        <authorList>
            <person name="Kawai M."/>
            <person name="Futagami T."/>
            <person name="Toyoda A."/>
            <person name="Takaki Y."/>
            <person name="Nishi S."/>
            <person name="Hori S."/>
            <person name="Arai W."/>
            <person name="Tsubouchi T."/>
            <person name="Morono Y."/>
            <person name="Uchiyama I."/>
            <person name="Ito T."/>
            <person name="Fujiyama A."/>
            <person name="Inagaki F."/>
            <person name="Takami H."/>
        </authorList>
    </citation>
    <scope>NUCLEOTIDE SEQUENCE</scope>
    <source>
        <strain evidence="1">Expedition CK06-06</strain>
    </source>
</reference>
<dbReference type="EMBL" id="BARU01028911">
    <property type="protein sequence ID" value="GAH75392.1"/>
    <property type="molecule type" value="Genomic_DNA"/>
</dbReference>
<name>X1I0Z7_9ZZZZ</name>
<comment type="caution">
    <text evidence="1">The sequence shown here is derived from an EMBL/GenBank/DDBJ whole genome shotgun (WGS) entry which is preliminary data.</text>
</comment>
<accession>X1I0Z7</accession>
<organism evidence="1">
    <name type="scientific">marine sediment metagenome</name>
    <dbReference type="NCBI Taxonomy" id="412755"/>
    <lineage>
        <taxon>unclassified sequences</taxon>
        <taxon>metagenomes</taxon>
        <taxon>ecological metagenomes</taxon>
    </lineage>
</organism>
<sequence>MFIKGKRLIGVILTILLVFSVSGFTAYYKYTQESGANFYVGTADKADALEDTNEMRQIIDDLGALLVHSKRDGVYPKTGPFGGTIQIPEAGLKFDNDPANDDIA</sequence>
<protein>
    <submittedName>
        <fullName evidence="1">Uncharacterized protein</fullName>
    </submittedName>
</protein>
<feature type="non-terminal residue" evidence="1">
    <location>
        <position position="104"/>
    </location>
</feature>
<evidence type="ECO:0000313" key="1">
    <source>
        <dbReference type="EMBL" id="GAH75392.1"/>
    </source>
</evidence>